<dbReference type="PROSITE" id="PS00463">
    <property type="entry name" value="ZN2_CY6_FUNGAL_1"/>
    <property type="match status" value="1"/>
</dbReference>
<keyword evidence="4" id="KW-0539">Nucleus</keyword>
<keyword evidence="1" id="KW-0805">Transcription regulation</keyword>
<dbReference type="Gene3D" id="4.10.240.10">
    <property type="entry name" value="Zn(2)-C6 fungal-type DNA-binding domain"/>
    <property type="match status" value="1"/>
</dbReference>
<feature type="region of interest" description="Disordered" evidence="5">
    <location>
        <begin position="51"/>
        <end position="123"/>
    </location>
</feature>
<dbReference type="CDD" id="cd00067">
    <property type="entry name" value="GAL4"/>
    <property type="match status" value="1"/>
</dbReference>
<dbReference type="SUPFAM" id="SSF57701">
    <property type="entry name" value="Zn2/Cys6 DNA-binding domain"/>
    <property type="match status" value="1"/>
</dbReference>
<dbReference type="InterPro" id="IPR001138">
    <property type="entry name" value="Zn2Cys6_DnaBD"/>
</dbReference>
<organism evidence="7 8">
    <name type="scientific">Talaromyces atroroseus</name>
    <dbReference type="NCBI Taxonomy" id="1441469"/>
    <lineage>
        <taxon>Eukaryota</taxon>
        <taxon>Fungi</taxon>
        <taxon>Dikarya</taxon>
        <taxon>Ascomycota</taxon>
        <taxon>Pezizomycotina</taxon>
        <taxon>Eurotiomycetes</taxon>
        <taxon>Eurotiomycetidae</taxon>
        <taxon>Eurotiales</taxon>
        <taxon>Trichocomaceae</taxon>
        <taxon>Talaromyces</taxon>
        <taxon>Talaromyces sect. Trachyspermi</taxon>
    </lineage>
</organism>
<evidence type="ECO:0000313" key="7">
    <source>
        <dbReference type="EMBL" id="OKL60774.1"/>
    </source>
</evidence>
<dbReference type="OrthoDB" id="4225295at2759"/>
<keyword evidence="2" id="KW-0238">DNA-binding</keyword>
<comment type="caution">
    <text evidence="7">The sequence shown here is derived from an EMBL/GenBank/DDBJ whole genome shotgun (WGS) entry which is preliminary data.</text>
</comment>
<evidence type="ECO:0000256" key="2">
    <source>
        <dbReference type="ARBA" id="ARBA00023125"/>
    </source>
</evidence>
<sequence length="493" mass="53341">MSQPPSKRFACDRCRDQKLRCPREENSSDPCARCLRAGAVCVTGCTRLIGRPPRAASTSNTNANSASPSAVIASTVSARRRRERESRSAQTNSRSALLSDRRGDRNTLPPGSTTIQKPFQHSDGLDDVFGLPLVEDDPSQPNWLKTTSSNGLVQGNLPQTTALEGVPSLFTLGAHAPSVAALQSSNTQDSLDMIHDQHTTAQFLSQDLEQQPDFADSQLPELPDGCDAVLWLANLNGSISSQLAQVHTRPCTGPSDSQTAIFGDLYGPSPDDPNPLGELLRCTSQFSNILRAMNSMLPPFSSPSSASLQSPSLQPLELLGDALTNGRPSSTMGGLQPHWTSSSSSSRTLPSNTPTILMIITTHLQLVRLYDAVVARMYASLLEMREGEVASFQALPGLQLGGFPLSHGNLHIKIILQVLEHQLDLIERVMGLPAEYRLSTQQESPEGIFRNSELLVLLRAVMGQNATSCHGMGLYYIVSLKENLQKVKQLLQG</sequence>
<dbReference type="AlphaFoldDB" id="A0A1Q5Q9H9"/>
<evidence type="ECO:0000313" key="8">
    <source>
        <dbReference type="Proteomes" id="UP000214365"/>
    </source>
</evidence>
<dbReference type="GeneID" id="31004203"/>
<protein>
    <recommendedName>
        <fullName evidence="6">Zn(2)-C6 fungal-type domain-containing protein</fullName>
    </recommendedName>
</protein>
<dbReference type="InterPro" id="IPR036864">
    <property type="entry name" value="Zn2-C6_fun-type_DNA-bd_sf"/>
</dbReference>
<dbReference type="RefSeq" id="XP_020120895.1">
    <property type="nucleotide sequence ID" value="XM_020266772.1"/>
</dbReference>
<dbReference type="GO" id="GO:0008270">
    <property type="term" value="F:zinc ion binding"/>
    <property type="evidence" value="ECO:0007669"/>
    <property type="project" value="InterPro"/>
</dbReference>
<keyword evidence="3" id="KW-0804">Transcription</keyword>
<dbReference type="GO" id="GO:0003677">
    <property type="term" value="F:DNA binding"/>
    <property type="evidence" value="ECO:0007669"/>
    <property type="project" value="UniProtKB-KW"/>
</dbReference>
<evidence type="ECO:0000256" key="3">
    <source>
        <dbReference type="ARBA" id="ARBA00023163"/>
    </source>
</evidence>
<evidence type="ECO:0000259" key="6">
    <source>
        <dbReference type="PROSITE" id="PS50048"/>
    </source>
</evidence>
<feature type="region of interest" description="Disordered" evidence="5">
    <location>
        <begin position="321"/>
        <end position="347"/>
    </location>
</feature>
<dbReference type="EMBL" id="LFMY01000005">
    <property type="protein sequence ID" value="OKL60774.1"/>
    <property type="molecule type" value="Genomic_DNA"/>
</dbReference>
<dbReference type="PROSITE" id="PS50048">
    <property type="entry name" value="ZN2_CY6_FUNGAL_2"/>
    <property type="match status" value="1"/>
</dbReference>
<accession>A0A1Q5Q9H9</accession>
<evidence type="ECO:0000256" key="1">
    <source>
        <dbReference type="ARBA" id="ARBA00023015"/>
    </source>
</evidence>
<feature type="compositionally biased region" description="Low complexity" evidence="5">
    <location>
        <begin position="55"/>
        <end position="70"/>
    </location>
</feature>
<feature type="compositionally biased region" description="Polar residues" evidence="5">
    <location>
        <begin position="109"/>
        <end position="119"/>
    </location>
</feature>
<evidence type="ECO:0000256" key="4">
    <source>
        <dbReference type="ARBA" id="ARBA00023242"/>
    </source>
</evidence>
<name>A0A1Q5Q9H9_TALAT</name>
<keyword evidence="8" id="KW-1185">Reference proteome</keyword>
<evidence type="ECO:0000256" key="5">
    <source>
        <dbReference type="SAM" id="MobiDB-lite"/>
    </source>
</evidence>
<feature type="domain" description="Zn(2)-C6 fungal-type" evidence="6">
    <location>
        <begin position="10"/>
        <end position="43"/>
    </location>
</feature>
<proteinExistence type="predicted"/>
<reference evidence="7 8" key="1">
    <citation type="submission" date="2015-06" db="EMBL/GenBank/DDBJ databases">
        <title>Talaromyces atroroseus IBT 11181 draft genome.</title>
        <authorList>
            <person name="Rasmussen K.B."/>
            <person name="Rasmussen S."/>
            <person name="Petersen B."/>
            <person name="Sicheritz-Ponten T."/>
            <person name="Mortensen U.H."/>
            <person name="Thrane U."/>
        </authorList>
    </citation>
    <scope>NUCLEOTIDE SEQUENCE [LARGE SCALE GENOMIC DNA]</scope>
    <source>
        <strain evidence="7 8">IBT 11181</strain>
    </source>
</reference>
<gene>
    <name evidence="7" type="ORF">UA08_04448</name>
</gene>
<dbReference type="Proteomes" id="UP000214365">
    <property type="component" value="Unassembled WGS sequence"/>
</dbReference>
<dbReference type="GO" id="GO:0000981">
    <property type="term" value="F:DNA-binding transcription factor activity, RNA polymerase II-specific"/>
    <property type="evidence" value="ECO:0007669"/>
    <property type="project" value="InterPro"/>
</dbReference>
<dbReference type="STRING" id="1441469.A0A1Q5Q9H9"/>